<dbReference type="OrthoDB" id="7364180at2"/>
<comment type="caution">
    <text evidence="3">The sequence shown here is derived from an EMBL/GenBank/DDBJ whole genome shotgun (WGS) entry which is preliminary data.</text>
</comment>
<gene>
    <name evidence="3" type="ORF">EQU50_03475</name>
</gene>
<dbReference type="AlphaFoldDB" id="A0A4V2DZY3"/>
<sequence length="100" mass="11155">MMAKKFINADGLTSKTRVAPELEAGDEEFYYTTQELSGLLGVAPSTLSAYRCAGVGPKFIVFGHRTLRYARSDIQAYMKDRARQSTSEEGPLMPAFNNRR</sequence>
<keyword evidence="4" id="KW-1185">Reference proteome</keyword>
<evidence type="ECO:0000256" key="1">
    <source>
        <dbReference type="SAM" id="MobiDB-lite"/>
    </source>
</evidence>
<dbReference type="InterPro" id="IPR009061">
    <property type="entry name" value="DNA-bd_dom_put_sf"/>
</dbReference>
<organism evidence="3 4">
    <name type="scientific">Candidatus Finniella inopinata</name>
    <dbReference type="NCBI Taxonomy" id="1696036"/>
    <lineage>
        <taxon>Bacteria</taxon>
        <taxon>Pseudomonadati</taxon>
        <taxon>Pseudomonadota</taxon>
        <taxon>Alphaproteobacteria</taxon>
        <taxon>Holosporales</taxon>
        <taxon>Candidatus Paracaedibacteraceae</taxon>
        <taxon>Candidatus Finniella</taxon>
    </lineage>
</organism>
<reference evidence="3 4" key="1">
    <citation type="submission" date="2018-10" db="EMBL/GenBank/DDBJ databases">
        <title>An updated phylogeny of the Alphaproteobacteria reveals that the parasitic Rickettsiales and Holosporales have independent origins.</title>
        <authorList>
            <person name="Munoz-Gomez S.A."/>
            <person name="Hess S."/>
            <person name="Burger G."/>
            <person name="Lang B.F."/>
            <person name="Susko E."/>
            <person name="Slamovits C.H."/>
            <person name="Roger A.J."/>
        </authorList>
    </citation>
    <scope>NUCLEOTIDE SEQUENCE [LARGE SCALE GENOMIC DNA]</scope>
    <source>
        <strain evidence="3">HOLO01</strain>
    </source>
</reference>
<dbReference type="Pfam" id="PF12728">
    <property type="entry name" value="HTH_17"/>
    <property type="match status" value="1"/>
</dbReference>
<accession>A0A4V2DZY3</accession>
<evidence type="ECO:0000259" key="2">
    <source>
        <dbReference type="Pfam" id="PF12728"/>
    </source>
</evidence>
<name>A0A4V2DZY3_9PROT</name>
<dbReference type="InterPro" id="IPR041657">
    <property type="entry name" value="HTH_17"/>
</dbReference>
<protein>
    <submittedName>
        <fullName evidence="3">DNA-binding protein</fullName>
    </submittedName>
</protein>
<dbReference type="RefSeq" id="WP_130153753.1">
    <property type="nucleotide sequence ID" value="NZ_SCFB01000004.1"/>
</dbReference>
<feature type="region of interest" description="Disordered" evidence="1">
    <location>
        <begin position="80"/>
        <end position="100"/>
    </location>
</feature>
<dbReference type="SUPFAM" id="SSF46955">
    <property type="entry name" value="Putative DNA-binding domain"/>
    <property type="match status" value="1"/>
</dbReference>
<evidence type="ECO:0000313" key="4">
    <source>
        <dbReference type="Proteomes" id="UP000293550"/>
    </source>
</evidence>
<feature type="domain" description="Helix-turn-helix" evidence="2">
    <location>
        <begin position="30"/>
        <end position="81"/>
    </location>
</feature>
<evidence type="ECO:0000313" key="3">
    <source>
        <dbReference type="EMBL" id="RZI46657.1"/>
    </source>
</evidence>
<keyword evidence="3" id="KW-0238">DNA-binding</keyword>
<dbReference type="EMBL" id="SCFB01000004">
    <property type="protein sequence ID" value="RZI46657.1"/>
    <property type="molecule type" value="Genomic_DNA"/>
</dbReference>
<dbReference type="Proteomes" id="UP000293550">
    <property type="component" value="Unassembled WGS sequence"/>
</dbReference>
<dbReference type="GO" id="GO:0003677">
    <property type="term" value="F:DNA binding"/>
    <property type="evidence" value="ECO:0007669"/>
    <property type="project" value="UniProtKB-KW"/>
</dbReference>
<proteinExistence type="predicted"/>